<reference evidence="1" key="1">
    <citation type="journal article" date="2019" name="bioRxiv">
        <title>The Genome of the Zebra Mussel, Dreissena polymorpha: A Resource for Invasive Species Research.</title>
        <authorList>
            <person name="McCartney M.A."/>
            <person name="Auch B."/>
            <person name="Kono T."/>
            <person name="Mallez S."/>
            <person name="Zhang Y."/>
            <person name="Obille A."/>
            <person name="Becker A."/>
            <person name="Abrahante J.E."/>
            <person name="Garbe J."/>
            <person name="Badalamenti J.P."/>
            <person name="Herman A."/>
            <person name="Mangelson H."/>
            <person name="Liachko I."/>
            <person name="Sullivan S."/>
            <person name="Sone E.D."/>
            <person name="Koren S."/>
            <person name="Silverstein K.A.T."/>
            <person name="Beckman K.B."/>
            <person name="Gohl D.M."/>
        </authorList>
    </citation>
    <scope>NUCLEOTIDE SEQUENCE</scope>
    <source>
        <strain evidence="1">Duluth1</strain>
        <tissue evidence="1">Whole animal</tissue>
    </source>
</reference>
<proteinExistence type="predicted"/>
<keyword evidence="2" id="KW-1185">Reference proteome</keyword>
<name>A0A9D4MY57_DREPO</name>
<gene>
    <name evidence="1" type="ORF">DPMN_010088</name>
</gene>
<evidence type="ECO:0000313" key="1">
    <source>
        <dbReference type="EMBL" id="KAH3886087.1"/>
    </source>
</evidence>
<dbReference type="Proteomes" id="UP000828390">
    <property type="component" value="Unassembled WGS sequence"/>
</dbReference>
<sequence length="346" mass="38333">MSISSVSLVDRVRDLKPAGGKAWAIDDRGKQAEKVAGDCGSHKRQTRVKNSYGTYKFKSETDCLRRCKTVSQTGGAPEDDTQTVCDAAKTVCVPALDFHTVCDGDRKSLKQSVTTGKAPARDFSTVCGCILAPADPETVCDTARKSTRPAMNLQETPRNSKTVCDCARQSFKLAGHLHETPRQCATTPRQSVMVPMPSGHMQEILRQSATLPENLPDWQATRRRLLDSLRLYQDRLSRSRRLPDGARSLLDRQGTFRRIPDSLLRCKDRLVTSRILKDGDFQKSLTVPDSLSDQRGTCRRLSDNLRRCQDDVRTHTGDSQTVCDGARQSCTPVGHTQETPIHSATC</sequence>
<organism evidence="1 2">
    <name type="scientific">Dreissena polymorpha</name>
    <name type="common">Zebra mussel</name>
    <name type="synonym">Mytilus polymorpha</name>
    <dbReference type="NCBI Taxonomy" id="45954"/>
    <lineage>
        <taxon>Eukaryota</taxon>
        <taxon>Metazoa</taxon>
        <taxon>Spiralia</taxon>
        <taxon>Lophotrochozoa</taxon>
        <taxon>Mollusca</taxon>
        <taxon>Bivalvia</taxon>
        <taxon>Autobranchia</taxon>
        <taxon>Heteroconchia</taxon>
        <taxon>Euheterodonta</taxon>
        <taxon>Imparidentia</taxon>
        <taxon>Neoheterodontei</taxon>
        <taxon>Myida</taxon>
        <taxon>Dreissenoidea</taxon>
        <taxon>Dreissenidae</taxon>
        <taxon>Dreissena</taxon>
    </lineage>
</organism>
<dbReference type="EMBL" id="JAIWYP010000001">
    <property type="protein sequence ID" value="KAH3886087.1"/>
    <property type="molecule type" value="Genomic_DNA"/>
</dbReference>
<accession>A0A9D4MY57</accession>
<comment type="caution">
    <text evidence="1">The sequence shown here is derived from an EMBL/GenBank/DDBJ whole genome shotgun (WGS) entry which is preliminary data.</text>
</comment>
<reference evidence="1" key="2">
    <citation type="submission" date="2020-11" db="EMBL/GenBank/DDBJ databases">
        <authorList>
            <person name="McCartney M.A."/>
            <person name="Auch B."/>
            <person name="Kono T."/>
            <person name="Mallez S."/>
            <person name="Becker A."/>
            <person name="Gohl D.M."/>
            <person name="Silverstein K.A.T."/>
            <person name="Koren S."/>
            <person name="Bechman K.B."/>
            <person name="Herman A."/>
            <person name="Abrahante J.E."/>
            <person name="Garbe J."/>
        </authorList>
    </citation>
    <scope>NUCLEOTIDE SEQUENCE</scope>
    <source>
        <strain evidence="1">Duluth1</strain>
        <tissue evidence="1">Whole animal</tissue>
    </source>
</reference>
<dbReference type="AlphaFoldDB" id="A0A9D4MY57"/>
<protein>
    <submittedName>
        <fullName evidence="1">Uncharacterized protein</fullName>
    </submittedName>
</protein>
<evidence type="ECO:0000313" key="2">
    <source>
        <dbReference type="Proteomes" id="UP000828390"/>
    </source>
</evidence>